<dbReference type="Gene3D" id="3.30.710.10">
    <property type="entry name" value="Potassium Channel Kv1.1, Chain A"/>
    <property type="match status" value="1"/>
</dbReference>
<gene>
    <name evidence="7" type="ORF">OSB04_031283</name>
</gene>
<evidence type="ECO:0000256" key="1">
    <source>
        <dbReference type="ARBA" id="ARBA00004906"/>
    </source>
</evidence>
<comment type="pathway">
    <text evidence="1 4">Protein modification; protein ubiquitination.</text>
</comment>
<dbReference type="GO" id="GO:0006511">
    <property type="term" value="P:ubiquitin-dependent protein catabolic process"/>
    <property type="evidence" value="ECO:0007669"/>
    <property type="project" value="InterPro"/>
</dbReference>
<dbReference type="InterPro" id="IPR011333">
    <property type="entry name" value="SKP1/BTB/POZ_sf"/>
</dbReference>
<dbReference type="InterPro" id="IPR036296">
    <property type="entry name" value="SKP1-like_dim_sf"/>
</dbReference>
<dbReference type="PANTHER" id="PTHR11165">
    <property type="entry name" value="SKP1"/>
    <property type="match status" value="1"/>
</dbReference>
<dbReference type="InterPro" id="IPR016072">
    <property type="entry name" value="Skp1_comp_dimer"/>
</dbReference>
<protein>
    <recommendedName>
        <fullName evidence="4">SKP1-like protein</fullName>
    </recommendedName>
</protein>
<keyword evidence="8" id="KW-1185">Reference proteome</keyword>
<comment type="subunit">
    <text evidence="4">Part of a SCF (SKP1-cullin-F-box) protein ligase complex.</text>
</comment>
<evidence type="ECO:0000256" key="4">
    <source>
        <dbReference type="PIRNR" id="PIRNR028729"/>
    </source>
</evidence>
<dbReference type="GO" id="GO:0009867">
    <property type="term" value="P:jasmonic acid mediated signaling pathway"/>
    <property type="evidence" value="ECO:0007669"/>
    <property type="project" value="UniProtKB-ARBA"/>
</dbReference>
<evidence type="ECO:0000313" key="8">
    <source>
        <dbReference type="Proteomes" id="UP001172457"/>
    </source>
</evidence>
<dbReference type="InterPro" id="IPR016897">
    <property type="entry name" value="SKP1"/>
</dbReference>
<dbReference type="AlphaFoldDB" id="A0AA38W4L1"/>
<proteinExistence type="inferred from homology"/>
<comment type="caution">
    <text evidence="7">The sequence shown here is derived from an EMBL/GenBank/DDBJ whole genome shotgun (WGS) entry which is preliminary data.</text>
</comment>
<evidence type="ECO:0000259" key="5">
    <source>
        <dbReference type="Pfam" id="PF01466"/>
    </source>
</evidence>
<sequence>MSKKTLTLMSTDKHLFNIEEHLAVQSVTIRNMVEEDCATSVIPLPNVDAETLALVIEYLNQQPSVSEDDMKKFVDEREILTLLKLAKAASYLDIKGLEDLVCGKVSYLIKDFPVEKAREVFGIENDFTPEEERALRDEYAWAHEL</sequence>
<dbReference type="InterPro" id="IPR016073">
    <property type="entry name" value="Skp1_comp_POZ"/>
</dbReference>
<reference evidence="7" key="1">
    <citation type="submission" date="2023-03" db="EMBL/GenBank/DDBJ databases">
        <title>Chromosome-scale reference genome and RAD-based genetic map of yellow starthistle (Centaurea solstitialis) reveal putative structural variation and QTLs associated with invader traits.</title>
        <authorList>
            <person name="Reatini B."/>
            <person name="Cang F.A."/>
            <person name="Jiang Q."/>
            <person name="Mckibben M.T.W."/>
            <person name="Barker M.S."/>
            <person name="Rieseberg L.H."/>
            <person name="Dlugosch K.M."/>
        </authorList>
    </citation>
    <scope>NUCLEOTIDE SEQUENCE</scope>
    <source>
        <strain evidence="7">CAN-66</strain>
        <tissue evidence="7">Leaf</tissue>
    </source>
</reference>
<dbReference type="SUPFAM" id="SSF81382">
    <property type="entry name" value="Skp1 dimerisation domain-like"/>
    <property type="match status" value="1"/>
</dbReference>
<evidence type="ECO:0000256" key="2">
    <source>
        <dbReference type="ARBA" id="ARBA00009993"/>
    </source>
</evidence>
<accession>A0AA38W4L1</accession>
<dbReference type="Pfam" id="PF01466">
    <property type="entry name" value="Skp1"/>
    <property type="match status" value="1"/>
</dbReference>
<evidence type="ECO:0000313" key="7">
    <source>
        <dbReference type="EMBL" id="KAJ9538550.1"/>
    </source>
</evidence>
<dbReference type="GO" id="GO:0016567">
    <property type="term" value="P:protein ubiquitination"/>
    <property type="evidence" value="ECO:0007669"/>
    <property type="project" value="UniProtKB-UniRule"/>
</dbReference>
<organism evidence="7 8">
    <name type="scientific">Centaurea solstitialis</name>
    <name type="common">yellow star-thistle</name>
    <dbReference type="NCBI Taxonomy" id="347529"/>
    <lineage>
        <taxon>Eukaryota</taxon>
        <taxon>Viridiplantae</taxon>
        <taxon>Streptophyta</taxon>
        <taxon>Embryophyta</taxon>
        <taxon>Tracheophyta</taxon>
        <taxon>Spermatophyta</taxon>
        <taxon>Magnoliopsida</taxon>
        <taxon>eudicotyledons</taxon>
        <taxon>Gunneridae</taxon>
        <taxon>Pentapetalae</taxon>
        <taxon>asterids</taxon>
        <taxon>campanulids</taxon>
        <taxon>Asterales</taxon>
        <taxon>Asteraceae</taxon>
        <taxon>Carduoideae</taxon>
        <taxon>Cardueae</taxon>
        <taxon>Centaureinae</taxon>
        <taxon>Centaurea</taxon>
    </lineage>
</organism>
<evidence type="ECO:0000259" key="6">
    <source>
        <dbReference type="Pfam" id="PF03931"/>
    </source>
</evidence>
<feature type="domain" description="SKP1 component dimerisation" evidence="5">
    <location>
        <begin position="95"/>
        <end position="142"/>
    </location>
</feature>
<name>A0AA38W4L1_9ASTR</name>
<dbReference type="PIRSF" id="PIRSF028729">
    <property type="entry name" value="E3_ubiquit_lig_SCF_Skp"/>
    <property type="match status" value="1"/>
</dbReference>
<dbReference type="Proteomes" id="UP001172457">
    <property type="component" value="Chromosome 8"/>
</dbReference>
<dbReference type="InterPro" id="IPR001232">
    <property type="entry name" value="SKP1-like"/>
</dbReference>
<dbReference type="Pfam" id="PF03931">
    <property type="entry name" value="Skp1_POZ"/>
    <property type="match status" value="1"/>
</dbReference>
<comment type="similarity">
    <text evidence="2 4">Belongs to the SKP1 family.</text>
</comment>
<dbReference type="EMBL" id="JARYMX010000008">
    <property type="protein sequence ID" value="KAJ9538550.1"/>
    <property type="molecule type" value="Genomic_DNA"/>
</dbReference>
<keyword evidence="3 4" id="KW-0833">Ubl conjugation pathway</keyword>
<dbReference type="SMART" id="SM00512">
    <property type="entry name" value="Skp1"/>
    <property type="match status" value="1"/>
</dbReference>
<evidence type="ECO:0000256" key="3">
    <source>
        <dbReference type="ARBA" id="ARBA00022786"/>
    </source>
</evidence>
<dbReference type="SUPFAM" id="SSF54695">
    <property type="entry name" value="POZ domain"/>
    <property type="match status" value="1"/>
</dbReference>
<comment type="function">
    <text evidence="4">Involved in ubiquitination and subsequent proteasomal degradation of target proteins. Together with CUL1, RBX1 and a F-box protein, it forms a SCF E3 ubiquitin ligase complex. The functional specificity of this complex depends on the type of F-box protein. In the SCF complex, it serves as an adapter that links the F-box protein to CUL1.</text>
</comment>
<feature type="domain" description="SKP1 component POZ" evidence="6">
    <location>
        <begin position="5"/>
        <end position="61"/>
    </location>
</feature>